<dbReference type="AlphaFoldDB" id="A0A1G7I726"/>
<dbReference type="Proteomes" id="UP000199109">
    <property type="component" value="Unassembled WGS sequence"/>
</dbReference>
<sequence>MKIAIIAHCLHPIREPFEGGLEMITFLLCRSLMERGHKVHLFGHRDSHESFHIKAIPTDKLYPSAFFSEMSAMGQDAVAVRELLAYTHVMQQIAEGDYDLVHNHSLHYMPILMGNSLGIPMVTSIHTPTFPYLQLGANGVKGNERQTFTMVSKSLANTWNKMIPSATVVYNGIDLSHWEPVREPSCDYVLWYGRICPEKGTDLAIKAALRARIPIILAGPVSNRDYFNTRVAPLLEEAGVTYIGHIEQKKLGPWLANASALLFTSTWEEPYGLTLAESLACGTPVVAFEGGATREILTDACGIIVPKHDSEAMASAIHTIPKLNRSDCRKRAENFCSHELMVEGYLNIYNRLLEQKEYITYRVP</sequence>
<evidence type="ECO:0000259" key="2">
    <source>
        <dbReference type="Pfam" id="PF13439"/>
    </source>
</evidence>
<keyword evidence="3" id="KW-0808">Transferase</keyword>
<dbReference type="SUPFAM" id="SSF53756">
    <property type="entry name" value="UDP-Glycosyltransferase/glycogen phosphorylase"/>
    <property type="match status" value="1"/>
</dbReference>
<dbReference type="EMBL" id="FNAO01000011">
    <property type="protein sequence ID" value="SDF08264.1"/>
    <property type="molecule type" value="Genomic_DNA"/>
</dbReference>
<dbReference type="Pfam" id="PF00534">
    <property type="entry name" value="Glycos_transf_1"/>
    <property type="match status" value="1"/>
</dbReference>
<protein>
    <submittedName>
        <fullName evidence="3">Glycosyltransferase involved in cell wall bisynthesis</fullName>
    </submittedName>
</protein>
<dbReference type="Gene3D" id="3.40.50.2000">
    <property type="entry name" value="Glycogen Phosphorylase B"/>
    <property type="match status" value="2"/>
</dbReference>
<proteinExistence type="predicted"/>
<accession>A0A1G7I726</accession>
<name>A0A1G7I726_9FLAO</name>
<dbReference type="RefSeq" id="WP_175455368.1">
    <property type="nucleotide sequence ID" value="NZ_FNAO01000011.1"/>
</dbReference>
<feature type="domain" description="Glycosyl transferase family 1" evidence="1">
    <location>
        <begin position="188"/>
        <end position="332"/>
    </location>
</feature>
<keyword evidence="4" id="KW-1185">Reference proteome</keyword>
<feature type="domain" description="Glycosyltransferase subfamily 4-like N-terminal" evidence="2">
    <location>
        <begin position="19"/>
        <end position="176"/>
    </location>
</feature>
<dbReference type="PANTHER" id="PTHR12526:SF595">
    <property type="entry name" value="BLL5217 PROTEIN"/>
    <property type="match status" value="1"/>
</dbReference>
<dbReference type="Pfam" id="PF13439">
    <property type="entry name" value="Glyco_transf_4"/>
    <property type="match status" value="1"/>
</dbReference>
<dbReference type="STRING" id="641691.SAMN05421636_11132"/>
<evidence type="ECO:0000259" key="1">
    <source>
        <dbReference type="Pfam" id="PF00534"/>
    </source>
</evidence>
<dbReference type="GO" id="GO:0016757">
    <property type="term" value="F:glycosyltransferase activity"/>
    <property type="evidence" value="ECO:0007669"/>
    <property type="project" value="InterPro"/>
</dbReference>
<organism evidence="3 4">
    <name type="scientific">Pricia antarctica</name>
    <dbReference type="NCBI Taxonomy" id="641691"/>
    <lineage>
        <taxon>Bacteria</taxon>
        <taxon>Pseudomonadati</taxon>
        <taxon>Bacteroidota</taxon>
        <taxon>Flavobacteriia</taxon>
        <taxon>Flavobacteriales</taxon>
        <taxon>Flavobacteriaceae</taxon>
        <taxon>Pricia</taxon>
    </lineage>
</organism>
<dbReference type="InterPro" id="IPR028098">
    <property type="entry name" value="Glyco_trans_4-like_N"/>
</dbReference>
<evidence type="ECO:0000313" key="3">
    <source>
        <dbReference type="EMBL" id="SDF08264.1"/>
    </source>
</evidence>
<reference evidence="3 4" key="1">
    <citation type="submission" date="2016-10" db="EMBL/GenBank/DDBJ databases">
        <authorList>
            <person name="de Groot N.N."/>
        </authorList>
    </citation>
    <scope>NUCLEOTIDE SEQUENCE [LARGE SCALE GENOMIC DNA]</scope>
    <source>
        <strain evidence="3 4">DSM 23421</strain>
    </source>
</reference>
<evidence type="ECO:0000313" key="4">
    <source>
        <dbReference type="Proteomes" id="UP000199109"/>
    </source>
</evidence>
<dbReference type="InterPro" id="IPR001296">
    <property type="entry name" value="Glyco_trans_1"/>
</dbReference>
<gene>
    <name evidence="3" type="ORF">SAMN05421636_11132</name>
</gene>
<dbReference type="PANTHER" id="PTHR12526">
    <property type="entry name" value="GLYCOSYLTRANSFERASE"/>
    <property type="match status" value="1"/>
</dbReference>